<keyword evidence="5 7" id="KW-1133">Transmembrane helix</keyword>
<gene>
    <name evidence="9" type="ORF">F4Y08_15310</name>
</gene>
<dbReference type="EMBL" id="VXPY01000107">
    <property type="protein sequence ID" value="MYD91676.1"/>
    <property type="molecule type" value="Genomic_DNA"/>
</dbReference>
<evidence type="ECO:0000313" key="9">
    <source>
        <dbReference type="EMBL" id="MYD91676.1"/>
    </source>
</evidence>
<evidence type="ECO:0000256" key="3">
    <source>
        <dbReference type="ARBA" id="ARBA00022475"/>
    </source>
</evidence>
<feature type="transmembrane region" description="Helical" evidence="7">
    <location>
        <begin position="268"/>
        <end position="287"/>
    </location>
</feature>
<dbReference type="PROSITE" id="PS50928">
    <property type="entry name" value="ABC_TM1"/>
    <property type="match status" value="1"/>
</dbReference>
<evidence type="ECO:0000256" key="5">
    <source>
        <dbReference type="ARBA" id="ARBA00022989"/>
    </source>
</evidence>
<dbReference type="Gene3D" id="1.10.3720.10">
    <property type="entry name" value="MetI-like"/>
    <property type="match status" value="1"/>
</dbReference>
<feature type="transmembrane region" description="Helical" evidence="7">
    <location>
        <begin position="112"/>
        <end position="131"/>
    </location>
</feature>
<dbReference type="InterPro" id="IPR000515">
    <property type="entry name" value="MetI-like"/>
</dbReference>
<dbReference type="CDD" id="cd06261">
    <property type="entry name" value="TM_PBP2"/>
    <property type="match status" value="1"/>
</dbReference>
<evidence type="ECO:0000256" key="1">
    <source>
        <dbReference type="ARBA" id="ARBA00004651"/>
    </source>
</evidence>
<evidence type="ECO:0000259" key="8">
    <source>
        <dbReference type="PROSITE" id="PS50928"/>
    </source>
</evidence>
<accession>A0A6B1DXC7</accession>
<comment type="caution">
    <text evidence="9">The sequence shown here is derived from an EMBL/GenBank/DDBJ whole genome shotgun (WGS) entry which is preliminary data.</text>
</comment>
<feature type="transmembrane region" description="Helical" evidence="7">
    <location>
        <begin position="78"/>
        <end position="100"/>
    </location>
</feature>
<dbReference type="AlphaFoldDB" id="A0A6B1DXC7"/>
<dbReference type="Pfam" id="PF00528">
    <property type="entry name" value="BPD_transp_1"/>
    <property type="match status" value="1"/>
</dbReference>
<dbReference type="SUPFAM" id="SSF161098">
    <property type="entry name" value="MetI-like"/>
    <property type="match status" value="1"/>
</dbReference>
<keyword evidence="3" id="KW-1003">Cell membrane</keyword>
<comment type="similarity">
    <text evidence="7">Belongs to the binding-protein-dependent transport system permease family.</text>
</comment>
<evidence type="ECO:0000256" key="2">
    <source>
        <dbReference type="ARBA" id="ARBA00022448"/>
    </source>
</evidence>
<proteinExistence type="inferred from homology"/>
<keyword evidence="4 7" id="KW-0812">Transmembrane</keyword>
<dbReference type="GO" id="GO:0005886">
    <property type="term" value="C:plasma membrane"/>
    <property type="evidence" value="ECO:0007669"/>
    <property type="project" value="UniProtKB-SubCell"/>
</dbReference>
<sequence length="298" mass="34101">MRSWIQREFLYRRRVYGVLFVAPAMLFFLVFSLYPTLNGFYLSLTEYTLLKPPVFVGFENYTKLAGNDQFQNGVKVTLWFLLGTTVPKWILSLALAMLFLAPFRGREFFKTLYFTPTLLSAVVVSLVWKLLLDPNGVISALAKPITRDPDTLWLSDRILTPISLIFVDDWAGIPFFMIIWIAGLVGIPRVFYEAALIDGTTRWQAFLHVTLPLLRPTILFVVVISTINSFQSFALQYVMTRGGPSDLTTTIALLVYNYGFNYFRMGQAAAMSVFMFFVIILITLIYIRSVRAEETSYT</sequence>
<organism evidence="9">
    <name type="scientific">Caldilineaceae bacterium SB0662_bin_9</name>
    <dbReference type="NCBI Taxonomy" id="2605258"/>
    <lineage>
        <taxon>Bacteria</taxon>
        <taxon>Bacillati</taxon>
        <taxon>Chloroflexota</taxon>
        <taxon>Caldilineae</taxon>
        <taxon>Caldilineales</taxon>
        <taxon>Caldilineaceae</taxon>
    </lineage>
</organism>
<name>A0A6B1DXC7_9CHLR</name>
<feature type="transmembrane region" description="Helical" evidence="7">
    <location>
        <begin position="15"/>
        <end position="34"/>
    </location>
</feature>
<dbReference type="InterPro" id="IPR051393">
    <property type="entry name" value="ABC_transporter_permease"/>
</dbReference>
<dbReference type="GO" id="GO:0055085">
    <property type="term" value="P:transmembrane transport"/>
    <property type="evidence" value="ECO:0007669"/>
    <property type="project" value="InterPro"/>
</dbReference>
<comment type="subcellular location">
    <subcellularLocation>
        <location evidence="1 7">Cell membrane</location>
        <topology evidence="1 7">Multi-pass membrane protein</topology>
    </subcellularLocation>
</comment>
<keyword evidence="2 7" id="KW-0813">Transport</keyword>
<dbReference type="PANTHER" id="PTHR30193:SF37">
    <property type="entry name" value="INNER MEMBRANE ABC TRANSPORTER PERMEASE PROTEIN YCJO"/>
    <property type="match status" value="1"/>
</dbReference>
<feature type="transmembrane region" description="Helical" evidence="7">
    <location>
        <begin position="213"/>
        <end position="234"/>
    </location>
</feature>
<evidence type="ECO:0000256" key="7">
    <source>
        <dbReference type="RuleBase" id="RU363032"/>
    </source>
</evidence>
<evidence type="ECO:0000256" key="4">
    <source>
        <dbReference type="ARBA" id="ARBA00022692"/>
    </source>
</evidence>
<evidence type="ECO:0000256" key="6">
    <source>
        <dbReference type="ARBA" id="ARBA00023136"/>
    </source>
</evidence>
<reference evidence="9" key="1">
    <citation type="submission" date="2019-09" db="EMBL/GenBank/DDBJ databases">
        <title>Characterisation of the sponge microbiome using genome-centric metagenomics.</title>
        <authorList>
            <person name="Engelberts J.P."/>
            <person name="Robbins S.J."/>
            <person name="De Goeij J.M."/>
            <person name="Aranda M."/>
            <person name="Bell S.C."/>
            <person name="Webster N.S."/>
        </authorList>
    </citation>
    <scope>NUCLEOTIDE SEQUENCE</scope>
    <source>
        <strain evidence="9">SB0662_bin_9</strain>
    </source>
</reference>
<dbReference type="InterPro" id="IPR035906">
    <property type="entry name" value="MetI-like_sf"/>
</dbReference>
<keyword evidence="6 7" id="KW-0472">Membrane</keyword>
<feature type="transmembrane region" description="Helical" evidence="7">
    <location>
        <begin position="170"/>
        <end position="192"/>
    </location>
</feature>
<feature type="domain" description="ABC transmembrane type-1" evidence="8">
    <location>
        <begin position="74"/>
        <end position="286"/>
    </location>
</feature>
<dbReference type="PANTHER" id="PTHR30193">
    <property type="entry name" value="ABC TRANSPORTER PERMEASE PROTEIN"/>
    <property type="match status" value="1"/>
</dbReference>
<protein>
    <submittedName>
        <fullName evidence="9">Sugar ABC transporter permease</fullName>
    </submittedName>
</protein>